<name>A0A4C1UA41_EUMVA</name>
<comment type="caution">
    <text evidence="2">The sequence shown here is derived from an EMBL/GenBank/DDBJ whole genome shotgun (WGS) entry which is preliminary data.</text>
</comment>
<dbReference type="EMBL" id="BGZK01000148">
    <property type="protein sequence ID" value="GBP23178.1"/>
    <property type="molecule type" value="Genomic_DNA"/>
</dbReference>
<feature type="transmembrane region" description="Helical" evidence="1">
    <location>
        <begin position="6"/>
        <end position="26"/>
    </location>
</feature>
<protein>
    <submittedName>
        <fullName evidence="2">Uncharacterized protein</fullName>
    </submittedName>
</protein>
<organism evidence="2 3">
    <name type="scientific">Eumeta variegata</name>
    <name type="common">Bagworm moth</name>
    <name type="synonym">Eumeta japonica</name>
    <dbReference type="NCBI Taxonomy" id="151549"/>
    <lineage>
        <taxon>Eukaryota</taxon>
        <taxon>Metazoa</taxon>
        <taxon>Ecdysozoa</taxon>
        <taxon>Arthropoda</taxon>
        <taxon>Hexapoda</taxon>
        <taxon>Insecta</taxon>
        <taxon>Pterygota</taxon>
        <taxon>Neoptera</taxon>
        <taxon>Endopterygota</taxon>
        <taxon>Lepidoptera</taxon>
        <taxon>Glossata</taxon>
        <taxon>Ditrysia</taxon>
        <taxon>Tineoidea</taxon>
        <taxon>Psychidae</taxon>
        <taxon>Oiketicinae</taxon>
        <taxon>Eumeta</taxon>
    </lineage>
</organism>
<gene>
    <name evidence="2" type="ORF">EVAR_82342_1</name>
</gene>
<sequence>MRLSKTHGGGVTIFGYVTLCIMLRFLPVNSQHKPRQGSDDPDSVMECQALVLHNRTTWEASARRVEGEAAYGPRSPGERLRGGGGESLNGNAIYIMEPDHGQVEQNLNRAPCSGAAGAAYAGRVSPALGLTGLTQSVRRPAPLHNNYSRFVTAESCL</sequence>
<keyword evidence="1" id="KW-0472">Membrane</keyword>
<proteinExistence type="predicted"/>
<keyword evidence="1" id="KW-1133">Transmembrane helix</keyword>
<dbReference type="Proteomes" id="UP000299102">
    <property type="component" value="Unassembled WGS sequence"/>
</dbReference>
<reference evidence="2 3" key="1">
    <citation type="journal article" date="2019" name="Commun. Biol.">
        <title>The bagworm genome reveals a unique fibroin gene that provides high tensile strength.</title>
        <authorList>
            <person name="Kono N."/>
            <person name="Nakamura H."/>
            <person name="Ohtoshi R."/>
            <person name="Tomita M."/>
            <person name="Numata K."/>
            <person name="Arakawa K."/>
        </authorList>
    </citation>
    <scope>NUCLEOTIDE SEQUENCE [LARGE SCALE GENOMIC DNA]</scope>
</reference>
<evidence type="ECO:0000313" key="2">
    <source>
        <dbReference type="EMBL" id="GBP23178.1"/>
    </source>
</evidence>
<accession>A0A4C1UA41</accession>
<dbReference type="AlphaFoldDB" id="A0A4C1UA41"/>
<keyword evidence="1" id="KW-0812">Transmembrane</keyword>
<evidence type="ECO:0000256" key="1">
    <source>
        <dbReference type="SAM" id="Phobius"/>
    </source>
</evidence>
<evidence type="ECO:0000313" key="3">
    <source>
        <dbReference type="Proteomes" id="UP000299102"/>
    </source>
</evidence>
<keyword evidence="3" id="KW-1185">Reference proteome</keyword>